<evidence type="ECO:0000256" key="5">
    <source>
        <dbReference type="ARBA" id="ARBA00022692"/>
    </source>
</evidence>
<dbReference type="PROSITE" id="PS51013">
    <property type="entry name" value="PANNEXIN"/>
    <property type="match status" value="1"/>
</dbReference>
<keyword evidence="6" id="KW-0303">Gap junction</keyword>
<dbReference type="GO" id="GO:0005886">
    <property type="term" value="C:plasma membrane"/>
    <property type="evidence" value="ECO:0007669"/>
    <property type="project" value="UniProtKB-SubCell"/>
</dbReference>
<evidence type="ECO:0000256" key="10">
    <source>
        <dbReference type="ARBA" id="ARBA00023136"/>
    </source>
</evidence>
<dbReference type="GO" id="GO:0034220">
    <property type="term" value="P:monoatomic ion transmembrane transport"/>
    <property type="evidence" value="ECO:0007669"/>
    <property type="project" value="UniProtKB-KW"/>
</dbReference>
<feature type="transmembrane region" description="Helical" evidence="12">
    <location>
        <begin position="117"/>
        <end position="139"/>
    </location>
</feature>
<dbReference type="OrthoDB" id="5867527at2759"/>
<evidence type="ECO:0000256" key="6">
    <source>
        <dbReference type="ARBA" id="ARBA00022868"/>
    </source>
</evidence>
<evidence type="ECO:0000256" key="8">
    <source>
        <dbReference type="ARBA" id="ARBA00022989"/>
    </source>
</evidence>
<comment type="function">
    <text evidence="12">Structural component of the gap junctions.</text>
</comment>
<evidence type="ECO:0000313" key="13">
    <source>
        <dbReference type="EMBL" id="RWS26669.1"/>
    </source>
</evidence>
<feature type="transmembrane region" description="Helical" evidence="12">
    <location>
        <begin position="276"/>
        <end position="300"/>
    </location>
</feature>
<evidence type="ECO:0000256" key="9">
    <source>
        <dbReference type="ARBA" id="ARBA00023065"/>
    </source>
</evidence>
<keyword evidence="5 12" id="KW-0812">Transmembrane</keyword>
<evidence type="ECO:0000256" key="1">
    <source>
        <dbReference type="ARBA" id="ARBA00004610"/>
    </source>
</evidence>
<keyword evidence="14" id="KW-1185">Reference proteome</keyword>
<dbReference type="GO" id="GO:0007602">
    <property type="term" value="P:phototransduction"/>
    <property type="evidence" value="ECO:0007669"/>
    <property type="project" value="TreeGrafter"/>
</dbReference>
<keyword evidence="3 12" id="KW-0813">Transport</keyword>
<protein>
    <recommendedName>
        <fullName evidence="12">Innexin</fullName>
    </recommendedName>
</protein>
<dbReference type="Proteomes" id="UP000288716">
    <property type="component" value="Unassembled WGS sequence"/>
</dbReference>
<name>A0A443SGN1_9ACAR</name>
<dbReference type="PRINTS" id="PR01262">
    <property type="entry name" value="INNEXIN"/>
</dbReference>
<dbReference type="GO" id="GO:0005921">
    <property type="term" value="C:gap junction"/>
    <property type="evidence" value="ECO:0007669"/>
    <property type="project" value="UniProtKB-SubCell"/>
</dbReference>
<keyword evidence="8 12" id="KW-1133">Transmembrane helix</keyword>
<dbReference type="InterPro" id="IPR000990">
    <property type="entry name" value="Innexin"/>
</dbReference>
<feature type="transmembrane region" description="Helical" evidence="12">
    <location>
        <begin position="186"/>
        <end position="206"/>
    </location>
</feature>
<organism evidence="13 14">
    <name type="scientific">Leptotrombidium deliense</name>
    <dbReference type="NCBI Taxonomy" id="299467"/>
    <lineage>
        <taxon>Eukaryota</taxon>
        <taxon>Metazoa</taxon>
        <taxon>Ecdysozoa</taxon>
        <taxon>Arthropoda</taxon>
        <taxon>Chelicerata</taxon>
        <taxon>Arachnida</taxon>
        <taxon>Acari</taxon>
        <taxon>Acariformes</taxon>
        <taxon>Trombidiformes</taxon>
        <taxon>Prostigmata</taxon>
        <taxon>Anystina</taxon>
        <taxon>Parasitengona</taxon>
        <taxon>Trombiculoidea</taxon>
        <taxon>Trombiculidae</taxon>
        <taxon>Leptotrombidium</taxon>
    </lineage>
</organism>
<comment type="similarity">
    <text evidence="12">Belongs to the pannexin family.</text>
</comment>
<dbReference type="PANTHER" id="PTHR11893">
    <property type="entry name" value="INNEXIN"/>
    <property type="match status" value="1"/>
</dbReference>
<keyword evidence="7" id="KW-0965">Cell junction</keyword>
<dbReference type="VEuPathDB" id="VectorBase:LDEU005371"/>
<feature type="transmembrane region" description="Helical" evidence="12">
    <location>
        <begin position="30"/>
        <end position="48"/>
    </location>
</feature>
<dbReference type="STRING" id="299467.A0A443SGN1"/>
<evidence type="ECO:0000256" key="12">
    <source>
        <dbReference type="RuleBase" id="RU010713"/>
    </source>
</evidence>
<gene>
    <name evidence="12" type="primary">inx</name>
    <name evidence="13" type="ORF">B4U80_10454</name>
</gene>
<proteinExistence type="inferred from homology"/>
<evidence type="ECO:0000256" key="7">
    <source>
        <dbReference type="ARBA" id="ARBA00022949"/>
    </source>
</evidence>
<evidence type="ECO:0000256" key="11">
    <source>
        <dbReference type="ARBA" id="ARBA00023303"/>
    </source>
</evidence>
<evidence type="ECO:0000256" key="2">
    <source>
        <dbReference type="ARBA" id="ARBA00004651"/>
    </source>
</evidence>
<evidence type="ECO:0000313" key="14">
    <source>
        <dbReference type="Proteomes" id="UP000288716"/>
    </source>
</evidence>
<keyword evidence="10 12" id="KW-0472">Membrane</keyword>
<accession>A0A443SGN1</accession>
<dbReference type="Pfam" id="PF00876">
    <property type="entry name" value="Innexin"/>
    <property type="match status" value="1"/>
</dbReference>
<comment type="caution">
    <text evidence="13">The sequence shown here is derived from an EMBL/GenBank/DDBJ whole genome shotgun (WGS) entry which is preliminary data.</text>
</comment>
<evidence type="ECO:0000256" key="3">
    <source>
        <dbReference type="ARBA" id="ARBA00022448"/>
    </source>
</evidence>
<dbReference type="GO" id="GO:0005243">
    <property type="term" value="F:gap junction channel activity"/>
    <property type="evidence" value="ECO:0007669"/>
    <property type="project" value="TreeGrafter"/>
</dbReference>
<keyword evidence="4" id="KW-1003">Cell membrane</keyword>
<keyword evidence="11 12" id="KW-0407">Ion channel</keyword>
<comment type="subcellular location">
    <subcellularLocation>
        <location evidence="1">Cell junction</location>
        <location evidence="1">Gap junction</location>
    </subcellularLocation>
    <subcellularLocation>
        <location evidence="2 12">Cell membrane</location>
        <topology evidence="2 12">Multi-pass membrane protein</topology>
    </subcellularLocation>
</comment>
<evidence type="ECO:0000256" key="4">
    <source>
        <dbReference type="ARBA" id="ARBA00022475"/>
    </source>
</evidence>
<dbReference type="AlphaFoldDB" id="A0A443SGN1"/>
<reference evidence="13 14" key="1">
    <citation type="journal article" date="2018" name="Gigascience">
        <title>Genomes of trombidid mites reveal novel predicted allergens and laterally-transferred genes associated with secondary metabolism.</title>
        <authorList>
            <person name="Dong X."/>
            <person name="Chaisiri K."/>
            <person name="Xia D."/>
            <person name="Armstrong S.D."/>
            <person name="Fang Y."/>
            <person name="Donnelly M.J."/>
            <person name="Kadowaki T."/>
            <person name="McGarry J.W."/>
            <person name="Darby A.C."/>
            <person name="Makepeace B.L."/>
        </authorList>
    </citation>
    <scope>NUCLEOTIDE SEQUENCE [LARGE SCALE GENOMIC DNA]</scope>
    <source>
        <strain evidence="13">UoL-UT</strain>
    </source>
</reference>
<dbReference type="PANTHER" id="PTHR11893:SF41">
    <property type="entry name" value="INNEXIN INX2"/>
    <property type="match status" value="1"/>
</dbReference>
<sequence>MYSLFGNLKSFVKPQSVTIDSVFCKLHYRVAVMVLLAFSILVTATQHFGDPIKCVPTGASIPTDMLEAWCLIHSTFTVKTAWNLTVGTHVIYPGVDKTPVDAKTERIKTDELVYHTYYLWVPFVLFFMSITFYIPRFIWKTNENGRIKALTAGLNAAIVPPELKENGLNVIVSFFKQNLHNNNGLFATYVSCELLYFVNVILQMYFMNRFLGGAFMSYGWDVITFTDWSPAISDDPFRRVFPTLTKCRFRFGGSSGDFNVHDTLCLLPINILNEKIFVFIWFLYWILLLLTLMAIVYRVITIAVPFSRTLITASHCFPNCRNDVDRIIRNCNVGDWFMLHLLSVNISRSNFSEFIEKYSEKLEMTKIE</sequence>
<dbReference type="EMBL" id="NCKV01002570">
    <property type="protein sequence ID" value="RWS26669.1"/>
    <property type="molecule type" value="Genomic_DNA"/>
</dbReference>
<keyword evidence="9 12" id="KW-0406">Ion transport</keyword>